<feature type="domain" description="Thoeris anti-defense 2-like" evidence="1">
    <location>
        <begin position="7"/>
        <end position="76"/>
    </location>
</feature>
<evidence type="ECO:0000259" key="1">
    <source>
        <dbReference type="Pfam" id="PF11195"/>
    </source>
</evidence>
<dbReference type="RefSeq" id="WP_071839196.1">
    <property type="nucleotide sequence ID" value="NZ_CAWMEF010000001.1"/>
</dbReference>
<dbReference type="Pfam" id="PF11195">
    <property type="entry name" value="Tad2-like"/>
    <property type="match status" value="1"/>
</dbReference>
<evidence type="ECO:0000313" key="4">
    <source>
        <dbReference type="Proteomes" id="UP000032930"/>
    </source>
</evidence>
<dbReference type="EMBL" id="FO818637">
    <property type="protein sequence ID" value="CDM89337.1"/>
    <property type="molecule type" value="Genomic_DNA"/>
</dbReference>
<dbReference type="AlphaFoldDB" id="A0A0B6X634"/>
<evidence type="ECO:0008006" key="5">
    <source>
        <dbReference type="Google" id="ProtNLM"/>
    </source>
</evidence>
<feature type="domain" description="DUF7823" evidence="2">
    <location>
        <begin position="121"/>
        <end position="223"/>
    </location>
</feature>
<gene>
    <name evidence="3" type="ORF">XBW1_1980</name>
</gene>
<proteinExistence type="predicted"/>
<dbReference type="KEGG" id="xbv:XBW1_1980"/>
<name>A0A0B6X634_XENBV</name>
<dbReference type="InterPro" id="IPR021361">
    <property type="entry name" value="Tad2-like_dom"/>
</dbReference>
<dbReference type="Pfam" id="PF25136">
    <property type="entry name" value="DUF7823"/>
    <property type="match status" value="1"/>
</dbReference>
<reference evidence="3 4" key="1">
    <citation type="submission" date="2014-02" db="EMBL/GenBank/DDBJ databases">
        <authorList>
            <person name="Genoscope - CEA"/>
        </authorList>
    </citation>
    <scope>NUCLEOTIDE SEQUENCE [LARGE SCALE GENOMIC DNA]</scope>
    <source>
        <strain evidence="3 4">CS03</strain>
    </source>
</reference>
<protein>
    <recommendedName>
        <fullName evidence="5">DUF2829 domain-containing protein</fullName>
    </recommendedName>
</protein>
<dbReference type="InterPro" id="IPR056725">
    <property type="entry name" value="DUF7823"/>
</dbReference>
<accession>A0A0B6X634</accession>
<dbReference type="Proteomes" id="UP000032930">
    <property type="component" value="Chromosome"/>
</dbReference>
<sequence>MAPTGSLPWALIQVYLGKEVHRSGWNAPIEHMRLTHKSEVGNTDDGAAYIEKSDKGGYWSRWQPTQEDLMACDWSLLKSEPKPDNCMLEFDLKIGTDQYQYGGGTAQDWGYMTKAGDISVGESTFGVLADLQSIIGVGSISTFRLFENPIGTFYNILLEVDTQNQPDLESKALEVTANGSTYNLGSTSNYTTDFSYTSDGAKQLGDLLKQNVGNTLHFCFNWK</sequence>
<evidence type="ECO:0000259" key="2">
    <source>
        <dbReference type="Pfam" id="PF25136"/>
    </source>
</evidence>
<evidence type="ECO:0000313" key="3">
    <source>
        <dbReference type="EMBL" id="CDM89337.1"/>
    </source>
</evidence>
<organism evidence="3 4">
    <name type="scientific">Xenorhabdus bovienii</name>
    <name type="common">Xenorhabdus nematophila subsp. bovienii</name>
    <dbReference type="NCBI Taxonomy" id="40576"/>
    <lineage>
        <taxon>Bacteria</taxon>
        <taxon>Pseudomonadati</taxon>
        <taxon>Pseudomonadota</taxon>
        <taxon>Gammaproteobacteria</taxon>
        <taxon>Enterobacterales</taxon>
        <taxon>Morganellaceae</taxon>
        <taxon>Xenorhabdus</taxon>
    </lineage>
</organism>